<protein>
    <submittedName>
        <fullName evidence="1">Uncharacterized protein</fullName>
    </submittedName>
</protein>
<accession>A0AA38GJR0</accession>
<keyword evidence="2" id="KW-1185">Reference proteome</keyword>
<gene>
    <name evidence="1" type="ORF">KI387_017527</name>
</gene>
<evidence type="ECO:0000313" key="1">
    <source>
        <dbReference type="EMBL" id="KAH9322888.1"/>
    </source>
</evidence>
<evidence type="ECO:0000313" key="2">
    <source>
        <dbReference type="Proteomes" id="UP000824469"/>
    </source>
</evidence>
<dbReference type="EMBL" id="JAHRHJ020000003">
    <property type="protein sequence ID" value="KAH9322888.1"/>
    <property type="molecule type" value="Genomic_DNA"/>
</dbReference>
<sequence length="100" mass="11340">MEGKLGELAWEEGQWCAMWEELGGHVEGIWVVDGSKRKDCEVVQCRDEERVDRGWGCVESKNVRRGNGWMWRLGRSVCMEGVGRMVGGVGELGWLDRKLG</sequence>
<name>A0AA38GJR0_TAXCH</name>
<proteinExistence type="predicted"/>
<organism evidence="1 2">
    <name type="scientific">Taxus chinensis</name>
    <name type="common">Chinese yew</name>
    <name type="synonym">Taxus wallichiana var. chinensis</name>
    <dbReference type="NCBI Taxonomy" id="29808"/>
    <lineage>
        <taxon>Eukaryota</taxon>
        <taxon>Viridiplantae</taxon>
        <taxon>Streptophyta</taxon>
        <taxon>Embryophyta</taxon>
        <taxon>Tracheophyta</taxon>
        <taxon>Spermatophyta</taxon>
        <taxon>Pinopsida</taxon>
        <taxon>Pinidae</taxon>
        <taxon>Conifers II</taxon>
        <taxon>Cupressales</taxon>
        <taxon>Taxaceae</taxon>
        <taxon>Taxus</taxon>
    </lineage>
</organism>
<comment type="caution">
    <text evidence="1">The sequence shown here is derived from an EMBL/GenBank/DDBJ whole genome shotgun (WGS) entry which is preliminary data.</text>
</comment>
<reference evidence="1 2" key="1">
    <citation type="journal article" date="2021" name="Nat. Plants">
        <title>The Taxus genome provides insights into paclitaxel biosynthesis.</title>
        <authorList>
            <person name="Xiong X."/>
            <person name="Gou J."/>
            <person name="Liao Q."/>
            <person name="Li Y."/>
            <person name="Zhou Q."/>
            <person name="Bi G."/>
            <person name="Li C."/>
            <person name="Du R."/>
            <person name="Wang X."/>
            <person name="Sun T."/>
            <person name="Guo L."/>
            <person name="Liang H."/>
            <person name="Lu P."/>
            <person name="Wu Y."/>
            <person name="Zhang Z."/>
            <person name="Ro D.K."/>
            <person name="Shang Y."/>
            <person name="Huang S."/>
            <person name="Yan J."/>
        </authorList>
    </citation>
    <scope>NUCLEOTIDE SEQUENCE [LARGE SCALE GENOMIC DNA]</scope>
    <source>
        <strain evidence="1">Ta-2019</strain>
    </source>
</reference>
<dbReference type="AlphaFoldDB" id="A0AA38GJR0"/>
<dbReference type="Proteomes" id="UP000824469">
    <property type="component" value="Unassembled WGS sequence"/>
</dbReference>
<feature type="non-terminal residue" evidence="1">
    <location>
        <position position="100"/>
    </location>
</feature>